<evidence type="ECO:0000313" key="2">
    <source>
        <dbReference type="Proteomes" id="UP000248536"/>
    </source>
</evidence>
<gene>
    <name evidence="1" type="ORF">HME9304_01648</name>
</gene>
<proteinExistence type="predicted"/>
<dbReference type="EMBL" id="CP030104">
    <property type="protein sequence ID" value="AWX44645.1"/>
    <property type="molecule type" value="Genomic_DNA"/>
</dbReference>
<dbReference type="AlphaFoldDB" id="A0A2Z4LRX4"/>
<protein>
    <submittedName>
        <fullName evidence="1">Uncharacterized protein</fullName>
    </submittedName>
</protein>
<evidence type="ECO:0000313" key="1">
    <source>
        <dbReference type="EMBL" id="AWX44645.1"/>
    </source>
</evidence>
<organism evidence="1 2">
    <name type="scientific">Flagellimonas maritima</name>
    <dbReference type="NCBI Taxonomy" id="1383885"/>
    <lineage>
        <taxon>Bacteria</taxon>
        <taxon>Pseudomonadati</taxon>
        <taxon>Bacteroidota</taxon>
        <taxon>Flavobacteriia</taxon>
        <taxon>Flavobacteriales</taxon>
        <taxon>Flavobacteriaceae</taxon>
        <taxon>Flagellimonas</taxon>
    </lineage>
</organism>
<accession>A0A2Z4LRX4</accession>
<dbReference type="Proteomes" id="UP000248536">
    <property type="component" value="Chromosome"/>
</dbReference>
<sequence length="43" mass="5009">MLTRVFHRSTRTDSLKHAFYFVANQSKAVVEIEALYIVKPNNI</sequence>
<dbReference type="KEGG" id="spon:HME9304_01648"/>
<reference evidence="1 2" key="1">
    <citation type="submission" date="2018-06" db="EMBL/GenBank/DDBJ databases">
        <title>Spongiibacterium sp. HME9304 Genome sequencing and assembly.</title>
        <authorList>
            <person name="Kang H."/>
            <person name="Kim H."/>
            <person name="Joh K."/>
        </authorList>
    </citation>
    <scope>NUCLEOTIDE SEQUENCE [LARGE SCALE GENOMIC DNA]</scope>
    <source>
        <strain evidence="1 2">HME9304</strain>
    </source>
</reference>
<name>A0A2Z4LRX4_9FLAO</name>
<keyword evidence="2" id="KW-1185">Reference proteome</keyword>